<dbReference type="STRING" id="1498499.EP47_11370"/>
<evidence type="ECO:0000256" key="2">
    <source>
        <dbReference type="SAM" id="SignalP"/>
    </source>
</evidence>
<feature type="chain" id="PRO_5001993949" evidence="2">
    <location>
        <begin position="25"/>
        <end position="235"/>
    </location>
</feature>
<evidence type="ECO:0000313" key="4">
    <source>
        <dbReference type="EMBL" id="KGP64373.1"/>
    </source>
</evidence>
<gene>
    <name evidence="4" type="ORF">EP47_11370</name>
</gene>
<dbReference type="EMBL" id="JNCF01000001">
    <property type="protein sequence ID" value="KGP64373.1"/>
    <property type="molecule type" value="Genomic_DNA"/>
</dbReference>
<dbReference type="InterPro" id="IPR014756">
    <property type="entry name" value="Ig_E-set"/>
</dbReference>
<dbReference type="InterPro" id="IPR004302">
    <property type="entry name" value="Cellulose/chitin-bd_N"/>
</dbReference>
<evidence type="ECO:0000256" key="1">
    <source>
        <dbReference type="ARBA" id="ARBA00022729"/>
    </source>
</evidence>
<organism evidence="4 5">
    <name type="scientific">Legionella norrlandica</name>
    <dbReference type="NCBI Taxonomy" id="1498499"/>
    <lineage>
        <taxon>Bacteria</taxon>
        <taxon>Pseudomonadati</taxon>
        <taxon>Pseudomonadota</taxon>
        <taxon>Gammaproteobacteria</taxon>
        <taxon>Legionellales</taxon>
        <taxon>Legionellaceae</taxon>
        <taxon>Legionella</taxon>
    </lineage>
</organism>
<dbReference type="InterPro" id="IPR051024">
    <property type="entry name" value="GlcNAc_Chitin_IntDeg"/>
</dbReference>
<keyword evidence="1 2" id="KW-0732">Signal</keyword>
<dbReference type="PANTHER" id="PTHR34823">
    <property type="entry name" value="GLCNAC-BINDING PROTEIN A"/>
    <property type="match status" value="1"/>
</dbReference>
<accession>A0A0A2TAD8</accession>
<evidence type="ECO:0000259" key="3">
    <source>
        <dbReference type="Pfam" id="PF03067"/>
    </source>
</evidence>
<dbReference type="RefSeq" id="WP_035886074.1">
    <property type="nucleotide sequence ID" value="NZ_JNCF01000001.1"/>
</dbReference>
<dbReference type="CDD" id="cd21177">
    <property type="entry name" value="LPMO_AA10"/>
    <property type="match status" value="1"/>
</dbReference>
<evidence type="ECO:0000313" key="5">
    <source>
        <dbReference type="Proteomes" id="UP000054422"/>
    </source>
</evidence>
<dbReference type="PANTHER" id="PTHR34823:SF1">
    <property type="entry name" value="CHITIN-BINDING TYPE-4 DOMAIN-CONTAINING PROTEIN"/>
    <property type="match status" value="1"/>
</dbReference>
<dbReference type="OrthoDB" id="3675244at2"/>
<proteinExistence type="predicted"/>
<name>A0A0A2TAD8_9GAMM</name>
<reference evidence="4 5" key="1">
    <citation type="submission" date="2014-05" db="EMBL/GenBank/DDBJ databases">
        <authorList>
            <person name="Rizzardi K."/>
            <person name="Winiecka-Krusnell J."/>
            <person name="Ramliden M."/>
            <person name="Alm E."/>
            <person name="Andersson S."/>
            <person name="Byfors S."/>
        </authorList>
    </citation>
    <scope>NUCLEOTIDE SEQUENCE [LARGE SCALE GENOMIC DNA]</scope>
    <source>
        <strain evidence="4 5">LEGN</strain>
    </source>
</reference>
<feature type="signal peptide" evidence="2">
    <location>
        <begin position="1"/>
        <end position="24"/>
    </location>
</feature>
<protein>
    <submittedName>
        <fullName evidence="4">Chitin-binding protein</fullName>
    </submittedName>
</protein>
<keyword evidence="5" id="KW-1185">Reference proteome</keyword>
<comment type="caution">
    <text evidence="4">The sequence shown here is derived from an EMBL/GenBank/DDBJ whole genome shotgun (WGS) entry which is preliminary data.</text>
</comment>
<dbReference type="AlphaFoldDB" id="A0A0A2TAD8"/>
<dbReference type="SUPFAM" id="SSF81296">
    <property type="entry name" value="E set domains"/>
    <property type="match status" value="1"/>
</dbReference>
<dbReference type="Proteomes" id="UP000054422">
    <property type="component" value="Unassembled WGS sequence"/>
</dbReference>
<dbReference type="Gene3D" id="2.70.50.50">
    <property type="entry name" value="chitin-binding protein cbp21"/>
    <property type="match status" value="1"/>
</dbReference>
<feature type="domain" description="Chitin-binding type-4" evidence="3">
    <location>
        <begin position="25"/>
        <end position="233"/>
    </location>
</feature>
<sequence>MFFNRIISRVVGCFLILFQLPAQSHGLIEKPGSREYFCGKVTQPHHIEPGNTLPYEACRPILTKQDGTYNLDVYQFMSVLSHTRGYYQNNNLPQHVCGYDSEAFKGGATPWDAAINWPTNKITSGEQEFVWDISYGPHFSDTEHFRYWITKADYQFKENQPLQWSDLETEPFCEFTWDDNNPPQDKNTIWADKINNKFHMTCQVPERSGRHVIYAEWGRNQDTNERFHSCIDIVY</sequence>
<dbReference type="Pfam" id="PF03067">
    <property type="entry name" value="LPMO_10"/>
    <property type="match status" value="1"/>
</dbReference>